<name>A0A3P3W7S8_9FLAO</name>
<accession>A0A3P3W7S8</accession>
<organism evidence="1 2">
    <name type="scientific">Paenimyroides tangerinum</name>
    <dbReference type="NCBI Taxonomy" id="2488728"/>
    <lineage>
        <taxon>Bacteria</taxon>
        <taxon>Pseudomonadati</taxon>
        <taxon>Bacteroidota</taxon>
        <taxon>Flavobacteriia</taxon>
        <taxon>Flavobacteriales</taxon>
        <taxon>Flavobacteriaceae</taxon>
        <taxon>Paenimyroides</taxon>
    </lineage>
</organism>
<dbReference type="Proteomes" id="UP000275719">
    <property type="component" value="Unassembled WGS sequence"/>
</dbReference>
<dbReference type="RefSeq" id="WP_125018662.1">
    <property type="nucleotide sequence ID" value="NZ_RQVQ01000012.1"/>
</dbReference>
<protein>
    <submittedName>
        <fullName evidence="1">Uncharacterized protein</fullName>
    </submittedName>
</protein>
<sequence length="282" mass="34131">MDCKYPMLRIIAYQTIVDRQEYEYFNLLLNHLSDTARVKFWFDEDILNNSQISSLMIMKANEDNGLSPIQKKQLIRTVLLQHPYLDISNSMIRDIEPDEEFYELIKNRAISYTQDCNKQLINSFALSKFNKKEDVNFLNQVFSKKYEERYCLIWVFKGIEQFPDDRFYKILQDYYNENYENLVSEDYVDEDIILYLTRAIAAYQNTEALKLLQNIEKMNSQFGDSKARIKNNKFIYKAMLINYDTIYKDYLNKMELQFDDFYSKYTRYSGKDLREYNDKPKW</sequence>
<evidence type="ECO:0000313" key="2">
    <source>
        <dbReference type="Proteomes" id="UP000275719"/>
    </source>
</evidence>
<dbReference type="EMBL" id="RQVQ01000012">
    <property type="protein sequence ID" value="RRJ91222.1"/>
    <property type="molecule type" value="Genomic_DNA"/>
</dbReference>
<dbReference type="OrthoDB" id="1224629at2"/>
<gene>
    <name evidence="1" type="ORF">EG240_06880</name>
</gene>
<proteinExistence type="predicted"/>
<dbReference type="AlphaFoldDB" id="A0A3P3W7S8"/>
<evidence type="ECO:0000313" key="1">
    <source>
        <dbReference type="EMBL" id="RRJ91222.1"/>
    </source>
</evidence>
<reference evidence="1 2" key="1">
    <citation type="submission" date="2018-11" db="EMBL/GenBank/DDBJ databases">
        <title>Flavobacterium sp. nov., YIM 102701-2 draft genome.</title>
        <authorList>
            <person name="Li G."/>
            <person name="Jiang Y."/>
        </authorList>
    </citation>
    <scope>NUCLEOTIDE SEQUENCE [LARGE SCALE GENOMIC DNA]</scope>
    <source>
        <strain evidence="1 2">YIM 102701-2</strain>
    </source>
</reference>
<comment type="caution">
    <text evidence="1">The sequence shown here is derived from an EMBL/GenBank/DDBJ whole genome shotgun (WGS) entry which is preliminary data.</text>
</comment>
<keyword evidence="2" id="KW-1185">Reference proteome</keyword>